<dbReference type="GO" id="GO:0036064">
    <property type="term" value="C:ciliary basal body"/>
    <property type="evidence" value="ECO:0007669"/>
    <property type="project" value="TreeGrafter"/>
</dbReference>
<evidence type="ECO:0000313" key="7">
    <source>
        <dbReference type="WBParaSite" id="Bm4671.1"/>
    </source>
</evidence>
<dbReference type="PROSITE" id="PS51221">
    <property type="entry name" value="TTL"/>
    <property type="match status" value="1"/>
</dbReference>
<dbReference type="GO" id="GO:0034606">
    <property type="term" value="P:response to hermaphrodite contact"/>
    <property type="evidence" value="ECO:0007669"/>
    <property type="project" value="EnsemblMetazoa"/>
</dbReference>
<dbReference type="EMBL" id="CAAKNF010000015">
    <property type="protein sequence ID" value="VIP00138.1"/>
    <property type="molecule type" value="Genomic_DNA"/>
</dbReference>
<evidence type="ECO:0000313" key="6">
    <source>
        <dbReference type="Proteomes" id="UP000006672"/>
    </source>
</evidence>
<keyword evidence="2" id="KW-0436">Ligase</keyword>
<evidence type="ECO:0000256" key="3">
    <source>
        <dbReference type="ARBA" id="ARBA00022741"/>
    </source>
</evidence>
<reference evidence="7" key="3">
    <citation type="submission" date="2022-04" db="UniProtKB">
        <authorList>
            <consortium name="WormBaseParasite"/>
        </authorList>
    </citation>
    <scope>IDENTIFICATION</scope>
</reference>
<proteinExistence type="inferred from homology"/>
<dbReference type="SUPFAM" id="SSF56059">
    <property type="entry name" value="Glutathione synthetase ATP-binding domain-like"/>
    <property type="match status" value="1"/>
</dbReference>
<evidence type="ECO:0000256" key="2">
    <source>
        <dbReference type="ARBA" id="ARBA00022598"/>
    </source>
</evidence>
<dbReference type="GO" id="GO:0000226">
    <property type="term" value="P:microtubule cytoskeleton organization"/>
    <property type="evidence" value="ECO:0007669"/>
    <property type="project" value="TreeGrafter"/>
</dbReference>
<dbReference type="GO" id="GO:0015631">
    <property type="term" value="F:tubulin binding"/>
    <property type="evidence" value="ECO:0007669"/>
    <property type="project" value="TreeGrafter"/>
</dbReference>
<dbReference type="WBParaSite" id="Bm4671.1">
    <property type="protein sequence ID" value="Bm4671.1"/>
    <property type="gene ID" value="WBGene00224932"/>
</dbReference>
<name>A0A4E9FT03_BRUMA</name>
<dbReference type="RefSeq" id="XP_042938834.1">
    <property type="nucleotide sequence ID" value="XM_043082900.1"/>
</dbReference>
<dbReference type="InterPro" id="IPR004344">
    <property type="entry name" value="TTL/TTLL_fam"/>
</dbReference>
<dbReference type="OrthoDB" id="202825at2759"/>
<dbReference type="Proteomes" id="UP000006672">
    <property type="component" value="Unassembled WGS sequence"/>
</dbReference>
<evidence type="ECO:0000256" key="1">
    <source>
        <dbReference type="ARBA" id="ARBA00006820"/>
    </source>
</evidence>
<dbReference type="Pfam" id="PF03133">
    <property type="entry name" value="TTL"/>
    <property type="match status" value="1"/>
</dbReference>
<accession>A0A4E9FT03</accession>
<protein>
    <submittedName>
        <fullName evidence="5 7">Uncharacterized protein</fullName>
    </submittedName>
</protein>
<reference evidence="5" key="2">
    <citation type="submission" date="2019-04" db="EMBL/GenBank/DDBJ databases">
        <authorList>
            <person name="Howe K."/>
            <person name="Paulini M."/>
            <person name="Williams G."/>
        </authorList>
    </citation>
    <scope>NUCLEOTIDE SEQUENCE [LARGE SCALE GENOMIC DNA]</scope>
    <source>
        <strain evidence="5">FR3</strain>
    </source>
</reference>
<accession>A0A8L7YM15</accession>
<evidence type="ECO:0000313" key="5">
    <source>
        <dbReference type="EMBL" id="VIP00138.1"/>
    </source>
</evidence>
<dbReference type="GeneID" id="66059831"/>
<organism evidence="5">
    <name type="scientific">Brugia malayi</name>
    <name type="common">Filarial nematode worm</name>
    <dbReference type="NCBI Taxonomy" id="6279"/>
    <lineage>
        <taxon>Eukaryota</taxon>
        <taxon>Metazoa</taxon>
        <taxon>Ecdysozoa</taxon>
        <taxon>Nematoda</taxon>
        <taxon>Chromadorea</taxon>
        <taxon>Rhabditida</taxon>
        <taxon>Spirurina</taxon>
        <taxon>Spiruromorpha</taxon>
        <taxon>Filarioidea</taxon>
        <taxon>Onchocercidae</taxon>
        <taxon>Brugia</taxon>
    </lineage>
</organism>
<keyword evidence="6" id="KW-1185">Reference proteome</keyword>
<dbReference type="KEGG" id="bmy:BM_BM4671"/>
<dbReference type="GO" id="GO:0070740">
    <property type="term" value="F:tubulin-glutamic acid ligase activity"/>
    <property type="evidence" value="ECO:0007669"/>
    <property type="project" value="EnsemblMetazoa"/>
</dbReference>
<evidence type="ECO:0000256" key="4">
    <source>
        <dbReference type="ARBA" id="ARBA00022840"/>
    </source>
</evidence>
<keyword evidence="3" id="KW-0547">Nucleotide-binding</keyword>
<comment type="similarity">
    <text evidence="1">Belongs to the tubulin--tyrosine ligase family.</text>
</comment>
<keyword evidence="4" id="KW-0067">ATP-binding</keyword>
<dbReference type="PANTHER" id="PTHR12241">
    <property type="entry name" value="TUBULIN POLYGLUTAMYLASE"/>
    <property type="match status" value="1"/>
</dbReference>
<sequence length="703" mass="81479">MYGNNNYHDKPGRMHSTITTDKINYVQKSRNESETIKCAEKLHSATDHSNVSFSFSSFGYAEPVAQNFTIDTSRAKTNKHIVSLCATELGMQEYPEGREDGDTCDIYWHNSIQHDIRSIIKNPQSKINKFPGMSDLSKKISLTRAISSMRRLFPDEYAFYPSSWFIPAQLDAFMKYCNKCAKSEDNLTSFQNNNWYIVKPDDGAQGTGIYLIQKPEQIRKPKACQLIQEYIVDPYLLSDNLKFDFRVYAVIKSINPLSIYVAREGMARFCTEEYAMPTSSNFGNLYAHLTNYSLNKENNAYIHSLSLRDQIRGSKRLLSTVFHQMEVKGVKKQQLWHDIKIIIVKTVIAMLPEIILNYEHYFYDTIGPECFQIIGFDILITKNLIPVLLEVNSAPSLTIEHDILNPFDNNKENIGPLRVRSVVDEVIKIPLVRDTILLVLNLIDNVYPNHSLANLTNSNNNSSRKAIMDDMELAAKRKCHLIEIFPCRYGQSNGHLLFLDKAVYLFMQFVNLKQTTVLMISGARIFLKKCSLLDVITVKEMELKFMEIYKYFTINEYIPHVSGLSFHGFLYLFYYIAQLKFPFFLYLSEQVHHLLEYCDSSLRSNGVRSARLRRVQINHENCRNVEIYLLPSRIHTKRTSRPQTRLKPTESMIKLQSRYGRSLPRTLNGINPKETSANFFTVNHNSRKKDDFVLPRIQQPFRF</sequence>
<gene>
    <name evidence="5" type="primary">Bma-ttll-11</name>
    <name evidence="5" type="ORF">BM_BM4671</name>
</gene>
<dbReference type="CTD" id="66059831"/>
<dbReference type="PANTHER" id="PTHR12241:SF154">
    <property type="entry name" value="TUBULIN POLYGLUTAMYLASE TTLL11"/>
    <property type="match status" value="1"/>
</dbReference>
<reference evidence="6" key="1">
    <citation type="journal article" date="2007" name="Science">
        <title>Draft genome of the filarial nematode parasite Brugia malayi.</title>
        <authorList>
            <person name="Ghedin E."/>
            <person name="Wang S."/>
            <person name="Spiro D."/>
            <person name="Caler E."/>
            <person name="Zhao Q."/>
            <person name="Crabtree J."/>
            <person name="Allen J.E."/>
            <person name="Delcher A.L."/>
            <person name="Guiliano D.B."/>
            <person name="Miranda-Saavedra D."/>
            <person name="Angiuoli S.V."/>
            <person name="Creasy T."/>
            <person name="Amedeo P."/>
            <person name="Haas B."/>
            <person name="El-Sayed N.M."/>
            <person name="Wortman J.R."/>
            <person name="Feldblyum T."/>
            <person name="Tallon L."/>
            <person name="Schatz M."/>
            <person name="Shumway M."/>
            <person name="Koo H."/>
            <person name="Salzberg S.L."/>
            <person name="Schobel S."/>
            <person name="Pertea M."/>
            <person name="Pop M."/>
            <person name="White O."/>
            <person name="Barton G.J."/>
            <person name="Carlow C.K."/>
            <person name="Crawford M.J."/>
            <person name="Daub J."/>
            <person name="Dimmic M.W."/>
            <person name="Estes C.F."/>
            <person name="Foster J.M."/>
            <person name="Ganatra M."/>
            <person name="Gregory W.F."/>
            <person name="Johnson N.M."/>
            <person name="Jin J."/>
            <person name="Komuniecki R."/>
            <person name="Korf I."/>
            <person name="Kumar S."/>
            <person name="Laney S."/>
            <person name="Li B.W."/>
            <person name="Li W."/>
            <person name="Lindblom T.H."/>
            <person name="Lustigman S."/>
            <person name="Ma D."/>
            <person name="Maina C.V."/>
            <person name="Martin D.M."/>
            <person name="McCarter J.P."/>
            <person name="McReynolds L."/>
            <person name="Mitreva M."/>
            <person name="Nutman T.B."/>
            <person name="Parkinson J."/>
            <person name="Peregrin-Alvarez J.M."/>
            <person name="Poole C."/>
            <person name="Ren Q."/>
            <person name="Saunders L."/>
            <person name="Sluder A.E."/>
            <person name="Smith K."/>
            <person name="Stanke M."/>
            <person name="Unnasch T.R."/>
            <person name="Ware J."/>
            <person name="Wei A.D."/>
            <person name="Weil G."/>
            <person name="Williams D.J."/>
            <person name="Zhang Y."/>
            <person name="Williams S.A."/>
            <person name="Fraser-Liggett C."/>
            <person name="Slatko B."/>
            <person name="Blaxter M.L."/>
            <person name="Scott A.L."/>
        </authorList>
    </citation>
    <scope>NUCLEOTIDE SEQUENCE</scope>
    <source>
        <strain evidence="6">FR3</strain>
    </source>
</reference>
<dbReference type="Gene3D" id="3.30.470.20">
    <property type="entry name" value="ATP-grasp fold, B domain"/>
    <property type="match status" value="1"/>
</dbReference>
<dbReference type="GO" id="GO:0005524">
    <property type="term" value="F:ATP binding"/>
    <property type="evidence" value="ECO:0007669"/>
    <property type="project" value="UniProtKB-KW"/>
</dbReference>
<dbReference type="AlphaFoldDB" id="A0A4E9FT03"/>